<dbReference type="WBParaSite" id="PEQ_0001159501-mRNA-1">
    <property type="protein sequence ID" value="PEQ_0001159501-mRNA-1"/>
    <property type="gene ID" value="PEQ_0001159501"/>
</dbReference>
<protein>
    <submittedName>
        <fullName evidence="2">SH3 domain-containing protein</fullName>
    </submittedName>
</protein>
<organism evidence="1 2">
    <name type="scientific">Parascaris equorum</name>
    <name type="common">Equine roundworm</name>
    <dbReference type="NCBI Taxonomy" id="6256"/>
    <lineage>
        <taxon>Eukaryota</taxon>
        <taxon>Metazoa</taxon>
        <taxon>Ecdysozoa</taxon>
        <taxon>Nematoda</taxon>
        <taxon>Chromadorea</taxon>
        <taxon>Rhabditida</taxon>
        <taxon>Spirurina</taxon>
        <taxon>Ascaridomorpha</taxon>
        <taxon>Ascaridoidea</taxon>
        <taxon>Ascarididae</taxon>
        <taxon>Parascaris</taxon>
    </lineage>
</organism>
<dbReference type="AlphaFoldDB" id="A0A914RYL3"/>
<reference evidence="2" key="1">
    <citation type="submission" date="2022-11" db="UniProtKB">
        <authorList>
            <consortium name="WormBaseParasite"/>
        </authorList>
    </citation>
    <scope>IDENTIFICATION</scope>
</reference>
<dbReference type="InterPro" id="IPR036028">
    <property type="entry name" value="SH3-like_dom_sf"/>
</dbReference>
<proteinExistence type="predicted"/>
<dbReference type="Gene3D" id="2.30.30.40">
    <property type="entry name" value="SH3 Domains"/>
    <property type="match status" value="1"/>
</dbReference>
<accession>A0A914RYL3</accession>
<keyword evidence="1" id="KW-1185">Reference proteome</keyword>
<evidence type="ECO:0000313" key="1">
    <source>
        <dbReference type="Proteomes" id="UP000887564"/>
    </source>
</evidence>
<sequence length="110" mass="12355">MFPNKVQDQLSCSKDATDVVWRNGGGYKAVAFAVRTNVAYDGQLDDDVPVPDFTITVHKFNDDWWIGRLVKDGAQLGFVPSPSKLENAKELRRSKILLVFGMSVPCYIEF</sequence>
<dbReference type="Proteomes" id="UP000887564">
    <property type="component" value="Unplaced"/>
</dbReference>
<dbReference type="SUPFAM" id="SSF50044">
    <property type="entry name" value="SH3-domain"/>
    <property type="match status" value="1"/>
</dbReference>
<dbReference type="PANTHER" id="PTHR11824">
    <property type="entry name" value="VOLTAGE-DEPENDENT CALCIUM CHANNEL BETA SUBUNIT"/>
    <property type="match status" value="1"/>
</dbReference>
<evidence type="ECO:0000313" key="2">
    <source>
        <dbReference type="WBParaSite" id="PEQ_0001159501-mRNA-1"/>
    </source>
</evidence>
<name>A0A914RYL3_PAREQ</name>